<name>A0A383VPF2_TETOB</name>
<evidence type="ECO:0000313" key="2">
    <source>
        <dbReference type="EMBL" id="SZX67051.1"/>
    </source>
</evidence>
<dbReference type="Proteomes" id="UP000256970">
    <property type="component" value="Unassembled WGS sequence"/>
</dbReference>
<evidence type="ECO:0000256" key="1">
    <source>
        <dbReference type="SAM" id="Phobius"/>
    </source>
</evidence>
<sequence>MVGSLFFAAAAAVIAGYLMMEPLLVYEHGVHLHTFYRPLAGWFTYTAVRAVAAVAVQRDFKTHAAFAIRHIGAGLTFALARLLVLLVGAALHFTGAMDMQVKENKLSAFYVCSYSAAAACIGCCELLARQSVKRGHAPRARRNHAH</sequence>
<evidence type="ECO:0000313" key="3">
    <source>
        <dbReference type="Proteomes" id="UP000256970"/>
    </source>
</evidence>
<proteinExistence type="predicted"/>
<keyword evidence="1" id="KW-0812">Transmembrane</keyword>
<feature type="transmembrane region" description="Helical" evidence="1">
    <location>
        <begin position="107"/>
        <end position="128"/>
    </location>
</feature>
<protein>
    <submittedName>
        <fullName evidence="2">Uncharacterized protein</fullName>
    </submittedName>
</protein>
<organism evidence="2 3">
    <name type="scientific">Tetradesmus obliquus</name>
    <name type="common">Green alga</name>
    <name type="synonym">Acutodesmus obliquus</name>
    <dbReference type="NCBI Taxonomy" id="3088"/>
    <lineage>
        <taxon>Eukaryota</taxon>
        <taxon>Viridiplantae</taxon>
        <taxon>Chlorophyta</taxon>
        <taxon>core chlorophytes</taxon>
        <taxon>Chlorophyceae</taxon>
        <taxon>CS clade</taxon>
        <taxon>Sphaeropleales</taxon>
        <taxon>Scenedesmaceae</taxon>
        <taxon>Tetradesmus</taxon>
    </lineage>
</organism>
<dbReference type="EMBL" id="FNXT01000767">
    <property type="protein sequence ID" value="SZX67051.1"/>
    <property type="molecule type" value="Genomic_DNA"/>
</dbReference>
<gene>
    <name evidence="2" type="ORF">BQ4739_LOCUS7477</name>
</gene>
<accession>A0A383VPF2</accession>
<dbReference type="AlphaFoldDB" id="A0A383VPF2"/>
<feature type="transmembrane region" description="Helical" evidence="1">
    <location>
        <begin position="39"/>
        <end position="56"/>
    </location>
</feature>
<keyword evidence="3" id="KW-1185">Reference proteome</keyword>
<keyword evidence="1" id="KW-0472">Membrane</keyword>
<keyword evidence="1" id="KW-1133">Transmembrane helix</keyword>
<feature type="transmembrane region" description="Helical" evidence="1">
    <location>
        <begin position="68"/>
        <end position="95"/>
    </location>
</feature>
<reference evidence="2 3" key="1">
    <citation type="submission" date="2016-10" db="EMBL/GenBank/DDBJ databases">
        <authorList>
            <person name="Cai Z."/>
        </authorList>
    </citation>
    <scope>NUCLEOTIDE SEQUENCE [LARGE SCALE GENOMIC DNA]</scope>
</reference>